<dbReference type="Gene3D" id="3.40.50.2300">
    <property type="match status" value="1"/>
</dbReference>
<keyword evidence="4" id="KW-1185">Reference proteome</keyword>
<reference evidence="3 4" key="1">
    <citation type="submission" date="2021-01" db="EMBL/GenBank/DDBJ databases">
        <title>011410 draft genome.</title>
        <authorList>
            <person name="Lang L."/>
        </authorList>
    </citation>
    <scope>NUCLEOTIDE SEQUENCE [LARGE SCALE GENOMIC DNA]</scope>
    <source>
        <strain evidence="3 4">KCTC 42845</strain>
    </source>
</reference>
<evidence type="ECO:0000313" key="4">
    <source>
        <dbReference type="Proteomes" id="UP000644749"/>
    </source>
</evidence>
<dbReference type="RefSeq" id="WP_167624246.1">
    <property type="nucleotide sequence ID" value="NZ_BNCL01000012.1"/>
</dbReference>
<gene>
    <name evidence="3" type="ORF">JL111_10260</name>
</gene>
<evidence type="ECO:0000259" key="2">
    <source>
        <dbReference type="PROSITE" id="PS50110"/>
    </source>
</evidence>
<dbReference type="InterPro" id="IPR001789">
    <property type="entry name" value="Sig_transdc_resp-reg_receiver"/>
</dbReference>
<dbReference type="SUPFAM" id="SSF52172">
    <property type="entry name" value="CheY-like"/>
    <property type="match status" value="1"/>
</dbReference>
<evidence type="ECO:0000256" key="1">
    <source>
        <dbReference type="PROSITE-ProRule" id="PRU00169"/>
    </source>
</evidence>
<organism evidence="3 4">
    <name type="scientific">Paracoccus aerius</name>
    <dbReference type="NCBI Taxonomy" id="1915382"/>
    <lineage>
        <taxon>Bacteria</taxon>
        <taxon>Pseudomonadati</taxon>
        <taxon>Pseudomonadota</taxon>
        <taxon>Alphaproteobacteria</taxon>
        <taxon>Rhodobacterales</taxon>
        <taxon>Paracoccaceae</taxon>
        <taxon>Paracoccus</taxon>
    </lineage>
</organism>
<feature type="modified residue" description="4-aspartylphosphate" evidence="1">
    <location>
        <position position="55"/>
    </location>
</feature>
<protein>
    <submittedName>
        <fullName evidence="3">Response regulator</fullName>
    </submittedName>
</protein>
<comment type="caution">
    <text evidence="3">The sequence shown here is derived from an EMBL/GenBank/DDBJ whole genome shotgun (WGS) entry which is preliminary data.</text>
</comment>
<name>A0ABS1S702_9RHOB</name>
<accession>A0ABS1S702</accession>
<dbReference type="EMBL" id="JAESHT010000007">
    <property type="protein sequence ID" value="MBL3673869.1"/>
    <property type="molecule type" value="Genomic_DNA"/>
</dbReference>
<keyword evidence="1" id="KW-0597">Phosphoprotein</keyword>
<sequence>MTDTSLRILVVEDDFLTAQRLTTEIRANGDHVVGPFADVHDAIHCVGLAQAAILDVRVQDETSFQVADSLIHGGVPFVFLTGYDRRHIPSRFSARSVFYKPSPAAPLLSNLHREYGLRADLQEDTVESAVIEMIHIARGLMPDKASAERLVEAALIRAIQEQGEGSVPPNVRGWLCHLLDREYKERGRIHLQ</sequence>
<evidence type="ECO:0000313" key="3">
    <source>
        <dbReference type="EMBL" id="MBL3673869.1"/>
    </source>
</evidence>
<feature type="domain" description="Response regulatory" evidence="2">
    <location>
        <begin position="7"/>
        <end position="115"/>
    </location>
</feature>
<proteinExistence type="predicted"/>
<dbReference type="InterPro" id="IPR011006">
    <property type="entry name" value="CheY-like_superfamily"/>
</dbReference>
<dbReference type="PROSITE" id="PS50110">
    <property type="entry name" value="RESPONSE_REGULATORY"/>
    <property type="match status" value="1"/>
</dbReference>
<dbReference type="Proteomes" id="UP000644749">
    <property type="component" value="Unassembled WGS sequence"/>
</dbReference>